<dbReference type="Gene3D" id="1.10.10.10">
    <property type="entry name" value="Winged helix-like DNA-binding domain superfamily/Winged helix DNA-binding domain"/>
    <property type="match status" value="1"/>
</dbReference>
<evidence type="ECO:0000313" key="7">
    <source>
        <dbReference type="Proteomes" id="UP000501747"/>
    </source>
</evidence>
<evidence type="ECO:0000256" key="4">
    <source>
        <dbReference type="ARBA" id="ARBA00023163"/>
    </source>
</evidence>
<dbReference type="PANTHER" id="PTHR43133">
    <property type="entry name" value="RNA POLYMERASE ECF-TYPE SIGMA FACTO"/>
    <property type="match status" value="1"/>
</dbReference>
<evidence type="ECO:0000256" key="3">
    <source>
        <dbReference type="ARBA" id="ARBA00023082"/>
    </source>
</evidence>
<reference evidence="6 7" key="1">
    <citation type="submission" date="2020-03" db="EMBL/GenBank/DDBJ databases">
        <title>Vagococcus sp. nov., isolated from beetles.</title>
        <authorList>
            <person name="Hyun D.-W."/>
            <person name="Bae J.-W."/>
        </authorList>
    </citation>
    <scope>NUCLEOTIDE SEQUENCE [LARGE SCALE GENOMIC DNA]</scope>
    <source>
        <strain evidence="6 7">HDW17B</strain>
    </source>
</reference>
<keyword evidence="7" id="KW-1185">Reference proteome</keyword>
<dbReference type="KEGG" id="vhy:G7082_08695"/>
<dbReference type="RefSeq" id="WP_166034710.1">
    <property type="nucleotide sequence ID" value="NZ_CP049887.1"/>
</dbReference>
<protein>
    <submittedName>
        <fullName evidence="6">Sigma-70 family RNA polymerase sigma factor</fullName>
    </submittedName>
</protein>
<dbReference type="Proteomes" id="UP000501747">
    <property type="component" value="Chromosome"/>
</dbReference>
<keyword evidence="4" id="KW-0804">Transcription</keyword>
<dbReference type="GO" id="GO:0006352">
    <property type="term" value="P:DNA-templated transcription initiation"/>
    <property type="evidence" value="ECO:0007669"/>
    <property type="project" value="InterPro"/>
</dbReference>
<organism evidence="6 7">
    <name type="scientific">Vagococcus hydrophili</name>
    <dbReference type="NCBI Taxonomy" id="2714947"/>
    <lineage>
        <taxon>Bacteria</taxon>
        <taxon>Bacillati</taxon>
        <taxon>Bacillota</taxon>
        <taxon>Bacilli</taxon>
        <taxon>Lactobacillales</taxon>
        <taxon>Enterococcaceae</taxon>
        <taxon>Vagococcus</taxon>
    </lineage>
</organism>
<dbReference type="SUPFAM" id="SSF88946">
    <property type="entry name" value="Sigma2 domain of RNA polymerase sigma factors"/>
    <property type="match status" value="1"/>
</dbReference>
<dbReference type="Pfam" id="PF04542">
    <property type="entry name" value="Sigma70_r2"/>
    <property type="match status" value="1"/>
</dbReference>
<comment type="similarity">
    <text evidence="1">Belongs to the sigma-70 factor family. ECF subfamily.</text>
</comment>
<keyword evidence="2" id="KW-0805">Transcription regulation</keyword>
<dbReference type="AlphaFoldDB" id="A0A6G8AUE7"/>
<evidence type="ECO:0000256" key="1">
    <source>
        <dbReference type="ARBA" id="ARBA00010641"/>
    </source>
</evidence>
<dbReference type="InterPro" id="IPR036388">
    <property type="entry name" value="WH-like_DNA-bd_sf"/>
</dbReference>
<keyword evidence="3" id="KW-0731">Sigma factor</keyword>
<dbReference type="InterPro" id="IPR007627">
    <property type="entry name" value="RNA_pol_sigma70_r2"/>
</dbReference>
<accession>A0A6G8AUE7</accession>
<dbReference type="SUPFAM" id="SSF88659">
    <property type="entry name" value="Sigma3 and sigma4 domains of RNA polymerase sigma factors"/>
    <property type="match status" value="1"/>
</dbReference>
<dbReference type="Gene3D" id="1.10.1740.10">
    <property type="match status" value="1"/>
</dbReference>
<evidence type="ECO:0000259" key="5">
    <source>
        <dbReference type="Pfam" id="PF04542"/>
    </source>
</evidence>
<dbReference type="NCBIfam" id="TIGR02937">
    <property type="entry name" value="sigma70-ECF"/>
    <property type="match status" value="1"/>
</dbReference>
<dbReference type="InterPro" id="IPR013324">
    <property type="entry name" value="RNA_pol_sigma_r3/r4-like"/>
</dbReference>
<name>A0A6G8AUE7_9ENTE</name>
<proteinExistence type="inferred from homology"/>
<feature type="domain" description="RNA polymerase sigma-70 region 2" evidence="5">
    <location>
        <begin position="11"/>
        <end position="79"/>
    </location>
</feature>
<dbReference type="PANTHER" id="PTHR43133:SF60">
    <property type="entry name" value="RNA POLYMERASE SIGMA FACTOR SIGV"/>
    <property type="match status" value="1"/>
</dbReference>
<evidence type="ECO:0000256" key="2">
    <source>
        <dbReference type="ARBA" id="ARBA00023015"/>
    </source>
</evidence>
<dbReference type="EMBL" id="CP049887">
    <property type="protein sequence ID" value="QIL48572.1"/>
    <property type="molecule type" value="Genomic_DNA"/>
</dbReference>
<dbReference type="GO" id="GO:0016987">
    <property type="term" value="F:sigma factor activity"/>
    <property type="evidence" value="ECO:0007669"/>
    <property type="project" value="UniProtKB-KW"/>
</dbReference>
<dbReference type="InterPro" id="IPR013325">
    <property type="entry name" value="RNA_pol_sigma_r2"/>
</dbReference>
<gene>
    <name evidence="6" type="ORF">G7082_08695</name>
</gene>
<evidence type="ECO:0000313" key="6">
    <source>
        <dbReference type="EMBL" id="QIL48572.1"/>
    </source>
</evidence>
<dbReference type="InterPro" id="IPR014284">
    <property type="entry name" value="RNA_pol_sigma-70_dom"/>
</dbReference>
<sequence>MRKKRQFFERIYQEYEQKIYHVAYSILNNEEQAEDTTQDVFEELFKNLDKLIEFDSLDLKKYILRVSKNKAIDLYRKNKSQINYLKDIKERSTKDFSESNVEEKLEELVTKDKYAEVVKLLSKKSVKSFIYVVYYGLTPKEASLILNEKEETVRKRVQRATNKIKEVMEVT</sequence>
<dbReference type="InterPro" id="IPR039425">
    <property type="entry name" value="RNA_pol_sigma-70-like"/>
</dbReference>